<evidence type="ECO:0000259" key="2">
    <source>
        <dbReference type="Pfam" id="PF07993"/>
    </source>
</evidence>
<dbReference type="Gene3D" id="1.20.1440.100">
    <property type="entry name" value="SG protein - dephosphorylation function"/>
    <property type="match status" value="1"/>
</dbReference>
<name>A0A6J4HH17_9ACTN</name>
<dbReference type="Pfam" id="PF07993">
    <property type="entry name" value="NAD_binding_4"/>
    <property type="match status" value="1"/>
</dbReference>
<dbReference type="AlphaFoldDB" id="A0A6J4HH17"/>
<evidence type="ECO:0000313" key="3">
    <source>
        <dbReference type="EMBL" id="CAA9224402.1"/>
    </source>
</evidence>
<dbReference type="GO" id="GO:0010345">
    <property type="term" value="P:suberin biosynthetic process"/>
    <property type="evidence" value="ECO:0007669"/>
    <property type="project" value="TreeGrafter"/>
</dbReference>
<evidence type="ECO:0000256" key="1">
    <source>
        <dbReference type="SAM" id="MobiDB-lite"/>
    </source>
</evidence>
<feature type="region of interest" description="Disordered" evidence="1">
    <location>
        <begin position="765"/>
        <end position="791"/>
    </location>
</feature>
<dbReference type="GO" id="GO:0016787">
    <property type="term" value="F:hydrolase activity"/>
    <property type="evidence" value="ECO:0007669"/>
    <property type="project" value="UniProtKB-KW"/>
</dbReference>
<keyword evidence="3" id="KW-0378">Hydrolase</keyword>
<reference evidence="3" key="1">
    <citation type="submission" date="2020-02" db="EMBL/GenBank/DDBJ databases">
        <authorList>
            <person name="Meier V. D."/>
        </authorList>
    </citation>
    <scope>NUCLEOTIDE SEQUENCE</scope>
    <source>
        <strain evidence="3">AVDCRST_MAG20</strain>
    </source>
</reference>
<accession>A0A6J4HH17</accession>
<feature type="domain" description="Thioester reductase (TE)" evidence="2">
    <location>
        <begin position="13"/>
        <end position="339"/>
    </location>
</feature>
<dbReference type="InterPro" id="IPR036291">
    <property type="entry name" value="NAD(P)-bd_dom_sf"/>
</dbReference>
<dbReference type="InterPro" id="IPR013120">
    <property type="entry name" value="FAR_NAD-bd"/>
</dbReference>
<dbReference type="SUPFAM" id="SSF56784">
    <property type="entry name" value="HAD-like"/>
    <property type="match status" value="1"/>
</dbReference>
<dbReference type="InterPro" id="IPR036412">
    <property type="entry name" value="HAD-like_sf"/>
</dbReference>
<dbReference type="Pfam" id="PF12710">
    <property type="entry name" value="HAD"/>
    <property type="match status" value="1"/>
</dbReference>
<dbReference type="EC" id="3.1.3.3" evidence="3"/>
<dbReference type="NCBIfam" id="TIGR01488">
    <property type="entry name" value="HAD-SF-IB"/>
    <property type="match status" value="1"/>
</dbReference>
<dbReference type="Gene3D" id="3.40.50.1000">
    <property type="entry name" value="HAD superfamily/HAD-like"/>
    <property type="match status" value="1"/>
</dbReference>
<dbReference type="EMBL" id="CADCSY010000036">
    <property type="protein sequence ID" value="CAA9224402.1"/>
    <property type="molecule type" value="Genomic_DNA"/>
</dbReference>
<dbReference type="InterPro" id="IPR023214">
    <property type="entry name" value="HAD_sf"/>
</dbReference>
<gene>
    <name evidence="3" type="ORF">AVDCRST_MAG20-766</name>
</gene>
<dbReference type="PANTHER" id="PTHR11011:SF45">
    <property type="entry name" value="FATTY ACYL-COA REDUCTASE CG8306-RELATED"/>
    <property type="match status" value="1"/>
</dbReference>
<proteinExistence type="predicted"/>
<sequence>MIADALDGKRILITGTTGFLGTALLERLLRCVPGCEVVLLVRPGRRTTAVQRVAREVLRNDAFDRLRSELGTDGYAAMTTRRVQVVGGDVGTDGLGLDDEGRATLATCDVVIHSAATVAFDSPLDSAVEVNLLGPMRVAEAIRAAGSPAHLVAVSTCYVAGNRRGRAPELPVFDQPFTPDVSWRAEVAAARRTRADIEADSRTPSRLRGFAKDARRELGAAGTPLLASKAEKLRDAWVSDQLVEAGRARSRSLGWPDAYAYTKALGERALLETRDQVPVTIVRPSIIESALSEPSPGWIRGFRMAEPVIISYAQGLLKEFPGIPEGVVDVIPVDIVVAATIDAAARRPEPDAVPEVVQVASGSANPLRYRRLVEMVQQWFSEHPLYDARGQPIVVPAWSFPGRGRVANQLERASKLIDLGEKALSALPLRGTQARWSASLEERKVDVDRAATYVELYGAYAETEASFSVDRLLQRWATLDDADRTTFCFDPKVIDWERYVTTIHLPSVVAHARVKTTPGASNRQSRSVRLRAQVLAPERHLAAFDLENTLIASNVVESYSFLATRRLDRADRARYALKTLVEAPSLLALDRRDRGDFLRSFYRRYEGAPVDQLAEDAQELFSQLILTKSFPAGFRRVREHRALGHRTVLITGALDIVVERNLAPLFDDIVCARMSRTPDGRRWSGELTDAPPTGEARAMAMADYAGREGLDLAEAVAYADSASDLPMLEAVGFPVAVNPETRLSAIARKRGWLVETWDRSPGGPRALLPIGTSTRPTSFRRDVPGGIGLTT</sequence>
<dbReference type="GO" id="GO:0080019">
    <property type="term" value="F:alcohol-forming very long-chain fatty acyl-CoA reductase activity"/>
    <property type="evidence" value="ECO:0007669"/>
    <property type="project" value="InterPro"/>
</dbReference>
<protein>
    <submittedName>
        <fullName evidence="3">Phosphoserine phosphatase</fullName>
        <ecNumber evidence="3">3.1.3.3</ecNumber>
    </submittedName>
</protein>
<dbReference type="GO" id="GO:0035336">
    <property type="term" value="P:long-chain fatty-acyl-CoA metabolic process"/>
    <property type="evidence" value="ECO:0007669"/>
    <property type="project" value="TreeGrafter"/>
</dbReference>
<dbReference type="PANTHER" id="PTHR11011">
    <property type="entry name" value="MALE STERILITY PROTEIN 2-RELATED"/>
    <property type="match status" value="1"/>
</dbReference>
<dbReference type="InterPro" id="IPR026055">
    <property type="entry name" value="FAR"/>
</dbReference>
<dbReference type="SUPFAM" id="SSF51735">
    <property type="entry name" value="NAD(P)-binding Rossmann-fold domains"/>
    <property type="match status" value="1"/>
</dbReference>
<organism evidence="3">
    <name type="scientific">uncultured Acidimicrobiales bacterium</name>
    <dbReference type="NCBI Taxonomy" id="310071"/>
    <lineage>
        <taxon>Bacteria</taxon>
        <taxon>Bacillati</taxon>
        <taxon>Actinomycetota</taxon>
        <taxon>Acidimicrobiia</taxon>
        <taxon>Acidimicrobiales</taxon>
        <taxon>environmental samples</taxon>
    </lineage>
</organism>
<dbReference type="Gene3D" id="3.40.50.720">
    <property type="entry name" value="NAD(P)-binding Rossmann-like Domain"/>
    <property type="match status" value="1"/>
</dbReference>